<keyword evidence="3" id="KW-1185">Reference proteome</keyword>
<name>A0A0C9V8U3_SPHS4</name>
<evidence type="ECO:0000313" key="2">
    <source>
        <dbReference type="EMBL" id="KIJ37927.1"/>
    </source>
</evidence>
<feature type="domain" description="NADH:flavin oxidoreductase/NADH oxidase N-terminal" evidence="1">
    <location>
        <begin position="1"/>
        <end position="79"/>
    </location>
</feature>
<dbReference type="InterPro" id="IPR001155">
    <property type="entry name" value="OxRdtase_FMN_N"/>
</dbReference>
<dbReference type="PANTHER" id="PTHR22893:SF91">
    <property type="entry name" value="NADPH DEHYDROGENASE 2-RELATED"/>
    <property type="match status" value="1"/>
</dbReference>
<dbReference type="AlphaFoldDB" id="A0A0C9V8U3"/>
<dbReference type="OrthoDB" id="3028473at2759"/>
<dbReference type="EMBL" id="KN837165">
    <property type="protein sequence ID" value="KIJ37927.1"/>
    <property type="molecule type" value="Genomic_DNA"/>
</dbReference>
<feature type="non-terminal residue" evidence="2">
    <location>
        <position position="1"/>
    </location>
</feature>
<evidence type="ECO:0000259" key="1">
    <source>
        <dbReference type="Pfam" id="PF00724"/>
    </source>
</evidence>
<gene>
    <name evidence="2" type="ORF">M422DRAFT_177273</name>
</gene>
<dbReference type="Proteomes" id="UP000054279">
    <property type="component" value="Unassembled WGS sequence"/>
</dbReference>
<dbReference type="InterPro" id="IPR045247">
    <property type="entry name" value="Oye-like"/>
</dbReference>
<dbReference type="SUPFAM" id="SSF51395">
    <property type="entry name" value="FMN-linked oxidoreductases"/>
    <property type="match status" value="1"/>
</dbReference>
<dbReference type="GO" id="GO:0016491">
    <property type="term" value="F:oxidoreductase activity"/>
    <property type="evidence" value="ECO:0007669"/>
    <property type="project" value="InterPro"/>
</dbReference>
<protein>
    <recommendedName>
        <fullName evidence="1">NADH:flavin oxidoreductase/NADH oxidase N-terminal domain-containing protein</fullName>
    </recommendedName>
</protein>
<evidence type="ECO:0000313" key="3">
    <source>
        <dbReference type="Proteomes" id="UP000054279"/>
    </source>
</evidence>
<dbReference type="InterPro" id="IPR013785">
    <property type="entry name" value="Aldolase_TIM"/>
</dbReference>
<dbReference type="Gene3D" id="3.20.20.70">
    <property type="entry name" value="Aldolase class I"/>
    <property type="match status" value="1"/>
</dbReference>
<dbReference type="Pfam" id="PF00724">
    <property type="entry name" value="Oxidored_FMN"/>
    <property type="match status" value="1"/>
</dbReference>
<proteinExistence type="predicted"/>
<reference evidence="2 3" key="1">
    <citation type="submission" date="2014-06" db="EMBL/GenBank/DDBJ databases">
        <title>Evolutionary Origins and Diversification of the Mycorrhizal Mutualists.</title>
        <authorList>
            <consortium name="DOE Joint Genome Institute"/>
            <consortium name="Mycorrhizal Genomics Consortium"/>
            <person name="Kohler A."/>
            <person name="Kuo A."/>
            <person name="Nagy L.G."/>
            <person name="Floudas D."/>
            <person name="Copeland A."/>
            <person name="Barry K.W."/>
            <person name="Cichocki N."/>
            <person name="Veneault-Fourrey C."/>
            <person name="LaButti K."/>
            <person name="Lindquist E.A."/>
            <person name="Lipzen A."/>
            <person name="Lundell T."/>
            <person name="Morin E."/>
            <person name="Murat C."/>
            <person name="Riley R."/>
            <person name="Ohm R."/>
            <person name="Sun H."/>
            <person name="Tunlid A."/>
            <person name="Henrissat B."/>
            <person name="Grigoriev I.V."/>
            <person name="Hibbett D.S."/>
            <person name="Martin F."/>
        </authorList>
    </citation>
    <scope>NUCLEOTIDE SEQUENCE [LARGE SCALE GENOMIC DNA]</scope>
    <source>
        <strain evidence="2 3">SS14</strain>
    </source>
</reference>
<dbReference type="PANTHER" id="PTHR22893">
    <property type="entry name" value="NADH OXIDOREDUCTASE-RELATED"/>
    <property type="match status" value="1"/>
</dbReference>
<sequence>YAQAAKNAITAGFNRIKIHAVNDYLIDQFLQDVSNERTNEYGESIKNCARFVLEIVAAVDNTTGEDGAIIHLSPWNTFQVRISFLFIPYPTSMLIHDYH</sequence>
<organism evidence="2 3">
    <name type="scientific">Sphaerobolus stellatus (strain SS14)</name>
    <dbReference type="NCBI Taxonomy" id="990650"/>
    <lineage>
        <taxon>Eukaryota</taxon>
        <taxon>Fungi</taxon>
        <taxon>Dikarya</taxon>
        <taxon>Basidiomycota</taxon>
        <taxon>Agaricomycotina</taxon>
        <taxon>Agaricomycetes</taxon>
        <taxon>Phallomycetidae</taxon>
        <taxon>Geastrales</taxon>
        <taxon>Sphaerobolaceae</taxon>
        <taxon>Sphaerobolus</taxon>
    </lineage>
</organism>
<dbReference type="HOGENOM" id="CLU_2326483_0_0_1"/>
<dbReference type="GO" id="GO:0010181">
    <property type="term" value="F:FMN binding"/>
    <property type="evidence" value="ECO:0007669"/>
    <property type="project" value="InterPro"/>
</dbReference>
<accession>A0A0C9V8U3</accession>